<keyword evidence="3" id="KW-1185">Reference proteome</keyword>
<sequence length="56" mass="6442">MQKPETLAELICRTVLEFEQRQAAELQQQNFSESASTPLPKKKSTTKRLNHQKKTA</sequence>
<feature type="compositionally biased region" description="Polar residues" evidence="1">
    <location>
        <begin position="26"/>
        <end position="35"/>
    </location>
</feature>
<dbReference type="Proteomes" id="UP000620559">
    <property type="component" value="Unassembled WGS sequence"/>
</dbReference>
<proteinExistence type="predicted"/>
<comment type="caution">
    <text evidence="2">The sequence shown here is derived from an EMBL/GenBank/DDBJ whole genome shotgun (WGS) entry which is preliminary data.</text>
</comment>
<feature type="compositionally biased region" description="Basic residues" evidence="1">
    <location>
        <begin position="40"/>
        <end position="56"/>
    </location>
</feature>
<evidence type="ECO:0000313" key="3">
    <source>
        <dbReference type="Proteomes" id="UP000620559"/>
    </source>
</evidence>
<dbReference type="RefSeq" id="WP_193921535.1">
    <property type="nucleotide sequence ID" value="NZ_JADEWL010000050.1"/>
</dbReference>
<protein>
    <submittedName>
        <fullName evidence="2">Uncharacterized protein</fullName>
    </submittedName>
</protein>
<name>A0A8J7K2E8_9CYAN</name>
<organism evidence="2 3">
    <name type="scientific">Plectonema cf. radiosum LEGE 06105</name>
    <dbReference type="NCBI Taxonomy" id="945769"/>
    <lineage>
        <taxon>Bacteria</taxon>
        <taxon>Bacillati</taxon>
        <taxon>Cyanobacteriota</taxon>
        <taxon>Cyanophyceae</taxon>
        <taxon>Oscillatoriophycideae</taxon>
        <taxon>Oscillatoriales</taxon>
        <taxon>Microcoleaceae</taxon>
        <taxon>Plectonema</taxon>
    </lineage>
</organism>
<accession>A0A8J7K2E8</accession>
<evidence type="ECO:0000313" key="2">
    <source>
        <dbReference type="EMBL" id="MBE9214087.1"/>
    </source>
</evidence>
<dbReference type="AlphaFoldDB" id="A0A8J7K2E8"/>
<gene>
    <name evidence="2" type="ORF">IQ247_15670</name>
</gene>
<evidence type="ECO:0000256" key="1">
    <source>
        <dbReference type="SAM" id="MobiDB-lite"/>
    </source>
</evidence>
<feature type="region of interest" description="Disordered" evidence="1">
    <location>
        <begin position="26"/>
        <end position="56"/>
    </location>
</feature>
<reference evidence="2" key="1">
    <citation type="submission" date="2020-10" db="EMBL/GenBank/DDBJ databases">
        <authorList>
            <person name="Castelo-Branco R."/>
            <person name="Eusebio N."/>
            <person name="Adriana R."/>
            <person name="Vieira A."/>
            <person name="Brugerolle De Fraissinette N."/>
            <person name="Rezende De Castro R."/>
            <person name="Schneider M.P."/>
            <person name="Vasconcelos V."/>
            <person name="Leao P.N."/>
        </authorList>
    </citation>
    <scope>NUCLEOTIDE SEQUENCE</scope>
    <source>
        <strain evidence="2">LEGE 06105</strain>
    </source>
</reference>
<dbReference type="EMBL" id="JADEWL010000050">
    <property type="protein sequence ID" value="MBE9214087.1"/>
    <property type="molecule type" value="Genomic_DNA"/>
</dbReference>